<evidence type="ECO:0000259" key="11">
    <source>
        <dbReference type="SMART" id="SM00900"/>
    </source>
</evidence>
<sequence length="861" mass="92011">MEGKMNNYAKIALSSLMALSLVACSGGKYKAGTYTGVAAGRNGDVKVEVTVSANKIESVKVVEQQETESIAAEALTTVPEAIVKNQSANVDTVSGATITSKAIIEAAKNALEQAGAKDDGSAKKHENVKVTYKEGTYTGTGTGYNGPINLTVTFTKDGISEIDYSDNKETNHIGTPAFDYLVADAKEANGAGIDVISGATFTSIGFKNALIDAAKQAEASDLDGFKKNTVEHKAGEAIEKTTDVVVVGAGGAGMATAVQSAQNGNSVVVLEVNAEIGGNTVASGGQFQSAQSYLVWDPADPDATTGVYKGVTYNKVHNATGNIKVLKEILNWNEKEFDSKYFDNTPFVAGDIETLSHAGVHAEYLSTLKELKSEIQAYLNWAQPQLDAGKAEGEITLFSTPNLHIFQTYYGGLRPNAEKTSWIYGSYDLVKQFVDGGQDLKGWLEDQGAIFDNSIQPIIVGALWNRENDFKGSDLDGDGTPDPDGKNVKGKTVWNTYFATTKKTLLETAANHADNEIMLRTKVTELITDKDGKVVGVKGVQYDGTPVTIHAKKGVVLATGGYAADIKRVMETNDYWADGDITTHTRTTNRSSLVGSGIDMGVAVGAETTGMGFAQMMPISWVDNGNLAFGGGHYAIYINPTTGKRFVNETGERDVLSLAEFENGVSFNGTNGTIMDIANSNQLVPGPYPYGTPKDEDLTLWESDVKDRQYTRTVDQLGELFKQLGFECTQEEVINTIKEYDMALMTGTENTLNPTKTGWTTLIGTAEKDENGKYIVDTYKLEGVKLKIRLLAPSTHHTMGGLAVDAQRHVLDKDGNIIKGLYAAGEVTGGIHGGNRLGGNAIVEIFVSGRTAADTIVADNK</sequence>
<evidence type="ECO:0000256" key="10">
    <source>
        <dbReference type="SAM" id="SignalP"/>
    </source>
</evidence>
<dbReference type="Pfam" id="PF00890">
    <property type="entry name" value="FAD_binding_2"/>
    <property type="match status" value="2"/>
</dbReference>
<feature type="chain" id="PRO_5038436373" description="Urocanate reductase" evidence="10">
    <location>
        <begin position="26"/>
        <end position="861"/>
    </location>
</feature>
<dbReference type="Proteomes" id="UP000284731">
    <property type="component" value="Unassembled WGS sequence"/>
</dbReference>
<dbReference type="PANTHER" id="PTHR43400:SF7">
    <property type="entry name" value="FAD-DEPENDENT OXIDOREDUCTASE 2 FAD BINDING DOMAIN-CONTAINING PROTEIN"/>
    <property type="match status" value="1"/>
</dbReference>
<evidence type="ECO:0000256" key="1">
    <source>
        <dbReference type="ARBA" id="ARBA00001917"/>
    </source>
</evidence>
<dbReference type="EC" id="1.3.99.33" evidence="4"/>
<dbReference type="InterPro" id="IPR027477">
    <property type="entry name" value="Succ_DH/fumarate_Rdtase_cat_sf"/>
</dbReference>
<dbReference type="SMART" id="SM00900">
    <property type="entry name" value="FMN_bind"/>
    <property type="match status" value="2"/>
</dbReference>
<dbReference type="GO" id="GO:0033765">
    <property type="term" value="F:steroid dehydrogenase activity, acting on the CH-CH group of donors"/>
    <property type="evidence" value="ECO:0007669"/>
    <property type="project" value="UniProtKB-ARBA"/>
</dbReference>
<proteinExistence type="inferred from homology"/>
<feature type="signal peptide" evidence="10">
    <location>
        <begin position="1"/>
        <end position="25"/>
    </location>
</feature>
<dbReference type="EMBL" id="QRWX01000002">
    <property type="protein sequence ID" value="RGT56405.1"/>
    <property type="molecule type" value="Genomic_DNA"/>
</dbReference>
<dbReference type="InterPro" id="IPR050315">
    <property type="entry name" value="FAD-oxidoreductase_2"/>
</dbReference>
<organism evidence="12 13">
    <name type="scientific">Solobacterium moorei</name>
    <dbReference type="NCBI Taxonomy" id="102148"/>
    <lineage>
        <taxon>Bacteria</taxon>
        <taxon>Bacillati</taxon>
        <taxon>Bacillota</taxon>
        <taxon>Erysipelotrichia</taxon>
        <taxon>Erysipelotrichales</taxon>
        <taxon>Erysipelotrichaceae</taxon>
        <taxon>Solobacterium</taxon>
    </lineage>
</organism>
<dbReference type="InterPro" id="IPR003953">
    <property type="entry name" value="FAD-dep_OxRdtase_2_FAD-bd"/>
</dbReference>
<dbReference type="SUPFAM" id="SSF51905">
    <property type="entry name" value="FAD/NAD(P)-binding domain"/>
    <property type="match status" value="1"/>
</dbReference>
<accession>A0A412PFJ1</accession>
<feature type="domain" description="FMN-binding" evidence="11">
    <location>
        <begin position="40"/>
        <end position="114"/>
    </location>
</feature>
<dbReference type="AlphaFoldDB" id="A0A412PFJ1"/>
<keyword evidence="8" id="KW-0560">Oxidoreductase</keyword>
<evidence type="ECO:0000256" key="7">
    <source>
        <dbReference type="ARBA" id="ARBA00022827"/>
    </source>
</evidence>
<keyword evidence="10" id="KW-0732">Signal</keyword>
<dbReference type="Gene3D" id="3.90.700.10">
    <property type="entry name" value="Succinate dehydrogenase/fumarate reductase flavoprotein, catalytic domain"/>
    <property type="match status" value="1"/>
</dbReference>
<reference evidence="12 13" key="1">
    <citation type="submission" date="2018-08" db="EMBL/GenBank/DDBJ databases">
        <title>A genome reference for cultivated species of the human gut microbiota.</title>
        <authorList>
            <person name="Zou Y."/>
            <person name="Xue W."/>
            <person name="Luo G."/>
        </authorList>
    </citation>
    <scope>NUCLEOTIDE SEQUENCE [LARGE SCALE GENOMIC DNA]</scope>
    <source>
        <strain evidence="12 13">AF18-46</strain>
    </source>
</reference>
<dbReference type="InterPro" id="IPR036188">
    <property type="entry name" value="FAD/NAD-bd_sf"/>
</dbReference>
<dbReference type="Gene3D" id="3.50.50.60">
    <property type="entry name" value="FAD/NAD(P)-binding domain"/>
    <property type="match status" value="2"/>
</dbReference>
<comment type="similarity">
    <text evidence="3">Belongs to the FAD-dependent oxidoreductase 2 family. FRD/SDH subfamily.</text>
</comment>
<protein>
    <recommendedName>
        <fullName evidence="5">Urocanate reductase</fullName>
        <ecNumber evidence="4">1.3.99.33</ecNumber>
    </recommendedName>
</protein>
<evidence type="ECO:0000256" key="5">
    <source>
        <dbReference type="ARBA" id="ARBA00015872"/>
    </source>
</evidence>
<evidence type="ECO:0000256" key="4">
    <source>
        <dbReference type="ARBA" id="ARBA00013137"/>
    </source>
</evidence>
<gene>
    <name evidence="12" type="ORF">DWX20_06245</name>
</gene>
<evidence type="ECO:0000256" key="6">
    <source>
        <dbReference type="ARBA" id="ARBA00022630"/>
    </source>
</evidence>
<evidence type="ECO:0000313" key="12">
    <source>
        <dbReference type="EMBL" id="RGT56405.1"/>
    </source>
</evidence>
<comment type="cofactor">
    <cofactor evidence="1">
        <name>FMN</name>
        <dbReference type="ChEBI" id="CHEBI:58210"/>
    </cofactor>
</comment>
<dbReference type="Gene3D" id="3.90.1010.20">
    <property type="match status" value="2"/>
</dbReference>
<dbReference type="PROSITE" id="PS51257">
    <property type="entry name" value="PROKAR_LIPOPROTEIN"/>
    <property type="match status" value="1"/>
</dbReference>
<dbReference type="PRINTS" id="PR00411">
    <property type="entry name" value="PNDRDTASEI"/>
</dbReference>
<keyword evidence="6" id="KW-0285">Flavoprotein</keyword>
<dbReference type="InterPro" id="IPR007329">
    <property type="entry name" value="FMN-bd"/>
</dbReference>
<dbReference type="GO" id="GO:0016020">
    <property type="term" value="C:membrane"/>
    <property type="evidence" value="ECO:0007669"/>
    <property type="project" value="InterPro"/>
</dbReference>
<comment type="cofactor">
    <cofactor evidence="2">
        <name>FAD</name>
        <dbReference type="ChEBI" id="CHEBI:57692"/>
    </cofactor>
</comment>
<evidence type="ECO:0000313" key="13">
    <source>
        <dbReference type="Proteomes" id="UP000284731"/>
    </source>
</evidence>
<evidence type="ECO:0000256" key="2">
    <source>
        <dbReference type="ARBA" id="ARBA00001974"/>
    </source>
</evidence>
<evidence type="ECO:0000256" key="8">
    <source>
        <dbReference type="ARBA" id="ARBA00023002"/>
    </source>
</evidence>
<dbReference type="SUPFAM" id="SSF56425">
    <property type="entry name" value="Succinate dehydrogenase/fumarate reductase flavoprotein, catalytic domain"/>
    <property type="match status" value="1"/>
</dbReference>
<name>A0A412PFJ1_9FIRM</name>
<comment type="catalytic activity">
    <reaction evidence="9">
        <text>dihydrourocanate + A = urocanate + AH2</text>
        <dbReference type="Rhea" id="RHEA:36059"/>
        <dbReference type="ChEBI" id="CHEBI:13193"/>
        <dbReference type="ChEBI" id="CHEBI:17499"/>
        <dbReference type="ChEBI" id="CHEBI:27247"/>
        <dbReference type="ChEBI" id="CHEBI:72991"/>
        <dbReference type="EC" id="1.3.99.33"/>
    </reaction>
</comment>
<comment type="caution">
    <text evidence="12">The sequence shown here is derived from an EMBL/GenBank/DDBJ whole genome shotgun (WGS) entry which is preliminary data.</text>
</comment>
<evidence type="ECO:0000256" key="9">
    <source>
        <dbReference type="ARBA" id="ARBA00049922"/>
    </source>
</evidence>
<feature type="domain" description="FMN-binding" evidence="11">
    <location>
        <begin position="143"/>
        <end position="217"/>
    </location>
</feature>
<dbReference type="Pfam" id="PF04205">
    <property type="entry name" value="FMN_bind"/>
    <property type="match status" value="2"/>
</dbReference>
<keyword evidence="7" id="KW-0274">FAD</keyword>
<dbReference type="GO" id="GO:0010181">
    <property type="term" value="F:FMN binding"/>
    <property type="evidence" value="ECO:0007669"/>
    <property type="project" value="InterPro"/>
</dbReference>
<dbReference type="PANTHER" id="PTHR43400">
    <property type="entry name" value="FUMARATE REDUCTASE"/>
    <property type="match status" value="1"/>
</dbReference>
<evidence type="ECO:0000256" key="3">
    <source>
        <dbReference type="ARBA" id="ARBA00008040"/>
    </source>
</evidence>